<dbReference type="Proteomes" id="UP001149074">
    <property type="component" value="Unassembled WGS sequence"/>
</dbReference>
<comment type="similarity">
    <text evidence="1">Belongs to the thioredoxin family.</text>
</comment>
<dbReference type="SUPFAM" id="SSF52833">
    <property type="entry name" value="Thioredoxin-like"/>
    <property type="match status" value="1"/>
</dbReference>
<reference evidence="3" key="1">
    <citation type="submission" date="2022-11" db="EMBL/GenBank/DDBJ databases">
        <authorList>
            <person name="Petersen C."/>
        </authorList>
    </citation>
    <scope>NUCLEOTIDE SEQUENCE</scope>
    <source>
        <strain evidence="3">IBT 30761</strain>
    </source>
</reference>
<evidence type="ECO:0000313" key="4">
    <source>
        <dbReference type="Proteomes" id="UP001149074"/>
    </source>
</evidence>
<dbReference type="PANTHER" id="PTHR12452:SF0">
    <property type="entry name" value="THIOREDOXIN DOMAIN-CONTAINING PROTEIN 17"/>
    <property type="match status" value="1"/>
</dbReference>
<dbReference type="GO" id="GO:0005829">
    <property type="term" value="C:cytosol"/>
    <property type="evidence" value="ECO:0007669"/>
    <property type="project" value="TreeGrafter"/>
</dbReference>
<dbReference type="InterPro" id="IPR010357">
    <property type="entry name" value="TXNDC17_dom"/>
</dbReference>
<dbReference type="FunFam" id="3.40.30.10:FF:000304">
    <property type="entry name" value="Unplaced genomic scaffold supercont1.12, whole genome shotgun sequence"/>
    <property type="match status" value="1"/>
</dbReference>
<dbReference type="Pfam" id="PF06110">
    <property type="entry name" value="TXD17-like_Trx"/>
    <property type="match status" value="1"/>
</dbReference>
<proteinExistence type="inferred from homology"/>
<dbReference type="InterPro" id="IPR045108">
    <property type="entry name" value="TXNDC17-like"/>
</dbReference>
<gene>
    <name evidence="3" type="ORF">N7532_009174</name>
</gene>
<name>A0A9W9EZ23_9EURO</name>
<keyword evidence="4" id="KW-1185">Reference proteome</keyword>
<dbReference type="AlphaFoldDB" id="A0A9W9EZ23"/>
<dbReference type="PANTHER" id="PTHR12452">
    <property type="entry name" value="42-9-9 PROTEIN-RELATED"/>
    <property type="match status" value="1"/>
</dbReference>
<reference evidence="3" key="2">
    <citation type="journal article" date="2023" name="IMA Fungus">
        <title>Comparative genomic study of the Penicillium genus elucidates a diverse pangenome and 15 lateral gene transfer events.</title>
        <authorList>
            <person name="Petersen C."/>
            <person name="Sorensen T."/>
            <person name="Nielsen M.R."/>
            <person name="Sondergaard T.E."/>
            <person name="Sorensen J.L."/>
            <person name="Fitzpatrick D.A."/>
            <person name="Frisvad J.C."/>
            <person name="Nielsen K.L."/>
        </authorList>
    </citation>
    <scope>NUCLEOTIDE SEQUENCE</scope>
    <source>
        <strain evidence="3">IBT 30761</strain>
    </source>
</reference>
<comment type="caution">
    <text evidence="3">The sequence shown here is derived from an EMBL/GenBank/DDBJ whole genome shotgun (WGS) entry which is preliminary data.</text>
</comment>
<dbReference type="OrthoDB" id="78947at2759"/>
<protein>
    <submittedName>
        <fullName evidence="3">Thioredoxin-like protein</fullName>
    </submittedName>
</protein>
<evidence type="ECO:0000256" key="1">
    <source>
        <dbReference type="ARBA" id="ARBA00008987"/>
    </source>
</evidence>
<dbReference type="RefSeq" id="XP_056472471.1">
    <property type="nucleotide sequence ID" value="XM_056621665.1"/>
</dbReference>
<evidence type="ECO:0000313" key="3">
    <source>
        <dbReference type="EMBL" id="KAJ5090490.1"/>
    </source>
</evidence>
<feature type="domain" description="Thioredoxin" evidence="2">
    <location>
        <begin position="15"/>
        <end position="102"/>
    </location>
</feature>
<dbReference type="GeneID" id="81360644"/>
<dbReference type="EMBL" id="JAPQKI010000009">
    <property type="protein sequence ID" value="KAJ5090490.1"/>
    <property type="molecule type" value="Genomic_DNA"/>
</dbReference>
<sequence>MPIIRDFAAPANAKALEFPESTDSKLFLAFISSDDPITGQPWCPDVRAALPSINAAFEAENAPSVGIVQVGQKPEWREPKNVYRTNWNINNVPALVRYQRLNGEVSETGRLIEGEILDKKKLQDFLA</sequence>
<evidence type="ECO:0000259" key="2">
    <source>
        <dbReference type="Pfam" id="PF06110"/>
    </source>
</evidence>
<dbReference type="Gene3D" id="3.40.30.10">
    <property type="entry name" value="Glutaredoxin"/>
    <property type="match status" value="1"/>
</dbReference>
<dbReference type="GO" id="GO:0047134">
    <property type="term" value="F:protein-disulfide reductase [NAD(P)H] activity"/>
    <property type="evidence" value="ECO:0007669"/>
    <property type="project" value="InterPro"/>
</dbReference>
<organism evidence="3 4">
    <name type="scientific">Penicillium argentinense</name>
    <dbReference type="NCBI Taxonomy" id="1131581"/>
    <lineage>
        <taxon>Eukaryota</taxon>
        <taxon>Fungi</taxon>
        <taxon>Dikarya</taxon>
        <taxon>Ascomycota</taxon>
        <taxon>Pezizomycotina</taxon>
        <taxon>Eurotiomycetes</taxon>
        <taxon>Eurotiomycetidae</taxon>
        <taxon>Eurotiales</taxon>
        <taxon>Aspergillaceae</taxon>
        <taxon>Penicillium</taxon>
    </lineage>
</organism>
<accession>A0A9W9EZ23</accession>
<dbReference type="InterPro" id="IPR036249">
    <property type="entry name" value="Thioredoxin-like_sf"/>
</dbReference>